<organism evidence="1">
    <name type="scientific">Mariniphaga anaerophila</name>
    <dbReference type="NCBI Taxonomy" id="1484053"/>
    <lineage>
        <taxon>Bacteria</taxon>
        <taxon>Pseudomonadati</taxon>
        <taxon>Bacteroidota</taxon>
        <taxon>Bacteroidia</taxon>
        <taxon>Marinilabiliales</taxon>
        <taxon>Prolixibacteraceae</taxon>
        <taxon>Mariniphaga</taxon>
    </lineage>
</organism>
<dbReference type="InterPro" id="IPR014942">
    <property type="entry name" value="AbiEii"/>
</dbReference>
<keyword evidence="1" id="KW-0808">Transferase</keyword>
<dbReference type="Pfam" id="PF08843">
    <property type="entry name" value="AbiEii"/>
    <property type="match status" value="1"/>
</dbReference>
<dbReference type="Proteomes" id="UP000886047">
    <property type="component" value="Unassembled WGS sequence"/>
</dbReference>
<proteinExistence type="predicted"/>
<comment type="caution">
    <text evidence="1">The sequence shown here is derived from an EMBL/GenBank/DDBJ whole genome shotgun (WGS) entry which is preliminary data.</text>
</comment>
<sequence>MIPRAYITEWRNVAPWSTNAQVEQDLVISRALVELFASPLIAESLAFRGGTALHKLFLSPQPRYSEDIDLVQIKPGPIRPILKEIGKQMQFLGTEKERQTKLNINNSTIYYRFQSEIAPVISLRLKIEINCREHFSVFGFNSFPYAVNSEWFKGEANITTYQPEELLGTKLRALYQRKKGRDLFDLWYALVNLDLDVKKITDTFKAYMNFVTGKPPTQKQFRLNLEEKRSDTEFINDTNGLFRPEIKYNVEEAFYLIEEKLIAKIK</sequence>
<reference evidence="1" key="1">
    <citation type="journal article" date="2020" name="mSystems">
        <title>Genome- and Community-Level Interaction Insights into Carbon Utilization and Element Cycling Functions of Hydrothermarchaeota in Hydrothermal Sediment.</title>
        <authorList>
            <person name="Zhou Z."/>
            <person name="Liu Y."/>
            <person name="Xu W."/>
            <person name="Pan J."/>
            <person name="Luo Z.H."/>
            <person name="Li M."/>
        </authorList>
    </citation>
    <scope>NUCLEOTIDE SEQUENCE [LARGE SCALE GENOMIC DNA]</scope>
    <source>
        <strain evidence="1">SpSt-1217</strain>
    </source>
</reference>
<accession>A0A831LQE3</accession>
<evidence type="ECO:0000313" key="1">
    <source>
        <dbReference type="EMBL" id="HDR51618.1"/>
    </source>
</evidence>
<name>A0A831LQE3_9BACT</name>
<gene>
    <name evidence="1" type="ORF">ENN90_08370</name>
</gene>
<dbReference type="EMBL" id="DSDK01000460">
    <property type="protein sequence ID" value="HDR51618.1"/>
    <property type="molecule type" value="Genomic_DNA"/>
</dbReference>
<dbReference type="AlphaFoldDB" id="A0A831LQE3"/>
<protein>
    <submittedName>
        <fullName evidence="1">Nucleotidyl transferase AbiEii/AbiGii toxin family protein</fullName>
    </submittedName>
</protein>
<dbReference type="GO" id="GO:0016740">
    <property type="term" value="F:transferase activity"/>
    <property type="evidence" value="ECO:0007669"/>
    <property type="project" value="UniProtKB-KW"/>
</dbReference>
<dbReference type="Gene3D" id="3.10.450.620">
    <property type="entry name" value="JHP933, nucleotidyltransferase-like core domain"/>
    <property type="match status" value="1"/>
</dbReference>